<accession>A0A438JHA1</accession>
<organism evidence="2 3">
    <name type="scientific">Vitis vinifera</name>
    <name type="common">Grape</name>
    <dbReference type="NCBI Taxonomy" id="29760"/>
    <lineage>
        <taxon>Eukaryota</taxon>
        <taxon>Viridiplantae</taxon>
        <taxon>Streptophyta</taxon>
        <taxon>Embryophyta</taxon>
        <taxon>Tracheophyta</taxon>
        <taxon>Spermatophyta</taxon>
        <taxon>Magnoliopsida</taxon>
        <taxon>eudicotyledons</taxon>
        <taxon>Gunneridae</taxon>
        <taxon>Pentapetalae</taxon>
        <taxon>rosids</taxon>
        <taxon>Vitales</taxon>
        <taxon>Vitaceae</taxon>
        <taxon>Viteae</taxon>
        <taxon>Vitis</taxon>
    </lineage>
</organism>
<dbReference type="Proteomes" id="UP000288805">
    <property type="component" value="Unassembled WGS sequence"/>
</dbReference>
<evidence type="ECO:0000313" key="2">
    <source>
        <dbReference type="EMBL" id="RVX08330.1"/>
    </source>
</evidence>
<reference evidence="2 3" key="1">
    <citation type="journal article" date="2018" name="PLoS Genet.">
        <title>Population sequencing reveals clonal diversity and ancestral inbreeding in the grapevine cultivar Chardonnay.</title>
        <authorList>
            <person name="Roach M.J."/>
            <person name="Johnson D.L."/>
            <person name="Bohlmann J."/>
            <person name="van Vuuren H.J."/>
            <person name="Jones S.J."/>
            <person name="Pretorius I.S."/>
            <person name="Schmidt S.A."/>
            <person name="Borneman A.R."/>
        </authorList>
    </citation>
    <scope>NUCLEOTIDE SEQUENCE [LARGE SCALE GENOMIC DNA]</scope>
    <source>
        <strain evidence="3">cv. Chardonnay</strain>
        <tissue evidence="2">Leaf</tissue>
    </source>
</reference>
<protein>
    <submittedName>
        <fullName evidence="2">Uncharacterized protein</fullName>
    </submittedName>
</protein>
<feature type="compositionally biased region" description="Acidic residues" evidence="1">
    <location>
        <begin position="105"/>
        <end position="120"/>
    </location>
</feature>
<proteinExistence type="predicted"/>
<feature type="region of interest" description="Disordered" evidence="1">
    <location>
        <begin position="95"/>
        <end position="127"/>
    </location>
</feature>
<dbReference type="EMBL" id="QGNW01000042">
    <property type="protein sequence ID" value="RVX08330.1"/>
    <property type="molecule type" value="Genomic_DNA"/>
</dbReference>
<gene>
    <name evidence="2" type="ORF">CK203_017616</name>
</gene>
<evidence type="ECO:0000256" key="1">
    <source>
        <dbReference type="SAM" id="MobiDB-lite"/>
    </source>
</evidence>
<evidence type="ECO:0000313" key="3">
    <source>
        <dbReference type="Proteomes" id="UP000288805"/>
    </source>
</evidence>
<name>A0A438JHA1_VITVI</name>
<comment type="caution">
    <text evidence="2">The sequence shown here is derived from an EMBL/GenBank/DDBJ whole genome shotgun (WGS) entry which is preliminary data.</text>
</comment>
<dbReference type="AlphaFoldDB" id="A0A438JHA1"/>
<sequence>MAATLHTHLLKLAQSAESMAALELLLLHCSSQRLGVTSPPISMATRRIAADSKAPLRWLTPCRITKPSRTNDTDVTAAVQDRFYPWLRQPEQARASARGRRTLKEDDEMWGSDEDGDEADGELKDTEDFDGDARRRLERWAVREFGVLGFAFNLGLSWSPIQACDGVSVWGLSKMMVMGLDSPFGHFISK</sequence>